<dbReference type="Proteomes" id="UP000319143">
    <property type="component" value="Unassembled WGS sequence"/>
</dbReference>
<comment type="caution">
    <text evidence="1">The sequence shown here is derived from an EMBL/GenBank/DDBJ whole genome shotgun (WGS) entry which is preliminary data.</text>
</comment>
<gene>
    <name evidence="1" type="ORF">Poly41_19520</name>
</gene>
<protein>
    <submittedName>
        <fullName evidence="1">Uncharacterized protein</fullName>
    </submittedName>
</protein>
<accession>A0A5C6DXZ3</accession>
<proteinExistence type="predicted"/>
<dbReference type="EMBL" id="SJPV01000002">
    <property type="protein sequence ID" value="TWU41114.1"/>
    <property type="molecule type" value="Genomic_DNA"/>
</dbReference>
<reference evidence="1 2" key="1">
    <citation type="submission" date="2019-02" db="EMBL/GenBank/DDBJ databases">
        <title>Deep-cultivation of Planctomycetes and their phenomic and genomic characterization uncovers novel biology.</title>
        <authorList>
            <person name="Wiegand S."/>
            <person name="Jogler M."/>
            <person name="Boedeker C."/>
            <person name="Pinto D."/>
            <person name="Vollmers J."/>
            <person name="Rivas-Marin E."/>
            <person name="Kohn T."/>
            <person name="Peeters S.H."/>
            <person name="Heuer A."/>
            <person name="Rast P."/>
            <person name="Oberbeckmann S."/>
            <person name="Bunk B."/>
            <person name="Jeske O."/>
            <person name="Meyerdierks A."/>
            <person name="Storesund J.E."/>
            <person name="Kallscheuer N."/>
            <person name="Luecker S."/>
            <person name="Lage O.M."/>
            <person name="Pohl T."/>
            <person name="Merkel B.J."/>
            <person name="Hornburger P."/>
            <person name="Mueller R.-W."/>
            <person name="Bruemmer F."/>
            <person name="Labrenz M."/>
            <person name="Spormann A.M."/>
            <person name="Op Den Camp H."/>
            <person name="Overmann J."/>
            <person name="Amann R."/>
            <person name="Jetten M.S.M."/>
            <person name="Mascher T."/>
            <person name="Medema M.H."/>
            <person name="Devos D.P."/>
            <person name="Kaster A.-K."/>
            <person name="Ovreas L."/>
            <person name="Rohde M."/>
            <person name="Galperin M.Y."/>
            <person name="Jogler C."/>
        </authorList>
    </citation>
    <scope>NUCLEOTIDE SEQUENCE [LARGE SCALE GENOMIC DNA]</scope>
    <source>
        <strain evidence="1 2">Poly41</strain>
    </source>
</reference>
<organism evidence="1 2">
    <name type="scientific">Novipirellula artificiosorum</name>
    <dbReference type="NCBI Taxonomy" id="2528016"/>
    <lineage>
        <taxon>Bacteria</taxon>
        <taxon>Pseudomonadati</taxon>
        <taxon>Planctomycetota</taxon>
        <taxon>Planctomycetia</taxon>
        <taxon>Pirellulales</taxon>
        <taxon>Pirellulaceae</taxon>
        <taxon>Novipirellula</taxon>
    </lineage>
</organism>
<dbReference type="AlphaFoldDB" id="A0A5C6DXZ3"/>
<sequence>MTDQSSINQERRLKRLQAFTRESISTVAFSSSDWLADPRPLVAPVSSRLGHDMKLHREVSRFLARRIDELRRKEARLLVAAGSAIEPLALRAAAIFKVPCVRIWVNKPPPLATDTEDSVCEVQATARSAWTRDAWVIALADFVDGIYVRQRGSIASCLRARIQAAPASSTRVAVMPDYKTAATELIAAGAIGWYFASEDQDDRSAKAAPRSQGVRVDSDDRWIHDSDGWLIHCTRGCSGAWPGETEHQYQDDLLIGNASLTERTAFDTLRRIARSGMLVANTIASDKRYPVVCFSHTSLSQRLSKRTFRPHLGRWDNEPYGVAIAIEAAKRIGIQPVIYGDPKDRKLLPEENQFRFQAKGKTYDWTDEHEWRSNGSVDLTQLGRNAVRLFVPRCDEAEPLRSIHAWSVTVLARARGEDC</sequence>
<name>A0A5C6DXZ3_9BACT</name>
<evidence type="ECO:0000313" key="1">
    <source>
        <dbReference type="EMBL" id="TWU41114.1"/>
    </source>
</evidence>
<evidence type="ECO:0000313" key="2">
    <source>
        <dbReference type="Proteomes" id="UP000319143"/>
    </source>
</evidence>
<keyword evidence="2" id="KW-1185">Reference proteome</keyword>
<dbReference type="RefSeq" id="WP_146525605.1">
    <property type="nucleotide sequence ID" value="NZ_SJPV01000002.1"/>
</dbReference>
<dbReference type="OrthoDB" id="5497069at2"/>